<keyword evidence="5 7" id="KW-0472">Membrane</keyword>
<keyword evidence="2" id="KW-1003">Cell membrane</keyword>
<feature type="domain" description="Major facilitator superfamily (MFS) profile" evidence="8">
    <location>
        <begin position="29"/>
        <end position="431"/>
    </location>
</feature>
<name>A0ABU2LCT8_9ACTN</name>
<sequence length="439" mass="45190">MSEELTRPPEEDAPATAPPAPQPRGLGRPFWTLWSATTLTNLGQGATGIAFPWLATTLTSDPVLVALAAAAQRLPWLLFSLPAGVLADRLDRRRVMVAMSAARAAAVGLVGLLVALDALTLPLLLACALLLGFGEVLFDNTSQVLLPSVVPRDRLTRANGRLMSTMIVTEDFLARPLGGALTGLALAAPFFFDAGAAALALVALLLLPGSYRAAAPGGAGAAGVRSMRREIAEGLGWLWRHTVLRRLALTLGAVTGALSAAQAVYVLYAQEVLGLGPVAFAVLASAGGLGALLGGFLAAPVSRRLGPSGVLSAVLAVDVVVYAIAGLASHAVLVGAAMSVSGFGVVLWNVVTVSLRQTVIPDHLLGRVNGAYRLLGWGAIPLGMAAGGALAALTEPLWGREASLRVPLLVAAASLALTALFVRRRLSPRILRETLGETP</sequence>
<feature type="transmembrane region" description="Helical" evidence="7">
    <location>
        <begin position="404"/>
        <end position="422"/>
    </location>
</feature>
<keyword evidence="3 7" id="KW-0812">Transmembrane</keyword>
<proteinExistence type="predicted"/>
<feature type="transmembrane region" description="Helical" evidence="7">
    <location>
        <begin position="107"/>
        <end position="133"/>
    </location>
</feature>
<evidence type="ECO:0000313" key="10">
    <source>
        <dbReference type="Proteomes" id="UP001183388"/>
    </source>
</evidence>
<dbReference type="CDD" id="cd06173">
    <property type="entry name" value="MFS_MefA_like"/>
    <property type="match status" value="1"/>
</dbReference>
<reference evidence="10" key="1">
    <citation type="submission" date="2023-07" db="EMBL/GenBank/DDBJ databases">
        <title>30 novel species of actinomycetes from the DSMZ collection.</title>
        <authorList>
            <person name="Nouioui I."/>
        </authorList>
    </citation>
    <scope>NUCLEOTIDE SEQUENCE [LARGE SCALE GENOMIC DNA]</scope>
    <source>
        <strain evidence="10">DSM 44917</strain>
    </source>
</reference>
<dbReference type="InterPro" id="IPR036259">
    <property type="entry name" value="MFS_trans_sf"/>
</dbReference>
<organism evidence="9 10">
    <name type="scientific">Streptomyces boetiae</name>
    <dbReference type="NCBI Taxonomy" id="3075541"/>
    <lineage>
        <taxon>Bacteria</taxon>
        <taxon>Bacillati</taxon>
        <taxon>Actinomycetota</taxon>
        <taxon>Actinomycetes</taxon>
        <taxon>Kitasatosporales</taxon>
        <taxon>Streptomycetaceae</taxon>
        <taxon>Streptomyces</taxon>
    </lineage>
</organism>
<evidence type="ECO:0000313" key="9">
    <source>
        <dbReference type="EMBL" id="MDT0309394.1"/>
    </source>
</evidence>
<evidence type="ECO:0000256" key="1">
    <source>
        <dbReference type="ARBA" id="ARBA00004651"/>
    </source>
</evidence>
<feature type="transmembrane region" description="Helical" evidence="7">
    <location>
        <begin position="184"/>
        <end position="207"/>
    </location>
</feature>
<dbReference type="PANTHER" id="PTHR23513:SF6">
    <property type="entry name" value="MAJOR FACILITATOR SUPERFAMILY ASSOCIATED DOMAIN-CONTAINING PROTEIN"/>
    <property type="match status" value="1"/>
</dbReference>
<dbReference type="RefSeq" id="WP_311632353.1">
    <property type="nucleotide sequence ID" value="NZ_JAVREN010000036.1"/>
</dbReference>
<dbReference type="Pfam" id="PF07690">
    <property type="entry name" value="MFS_1"/>
    <property type="match status" value="1"/>
</dbReference>
<feature type="transmembrane region" description="Helical" evidence="7">
    <location>
        <begin position="63"/>
        <end position="86"/>
    </location>
</feature>
<keyword evidence="4 7" id="KW-1133">Transmembrane helix</keyword>
<dbReference type="InterPro" id="IPR011701">
    <property type="entry name" value="MFS"/>
</dbReference>
<dbReference type="Proteomes" id="UP001183388">
    <property type="component" value="Unassembled WGS sequence"/>
</dbReference>
<dbReference type="SUPFAM" id="SSF103473">
    <property type="entry name" value="MFS general substrate transporter"/>
    <property type="match status" value="1"/>
</dbReference>
<evidence type="ECO:0000256" key="5">
    <source>
        <dbReference type="ARBA" id="ARBA00023136"/>
    </source>
</evidence>
<evidence type="ECO:0000256" key="3">
    <source>
        <dbReference type="ARBA" id="ARBA00022692"/>
    </source>
</evidence>
<dbReference type="PANTHER" id="PTHR23513">
    <property type="entry name" value="INTEGRAL MEMBRANE EFFLUX PROTEIN-RELATED"/>
    <property type="match status" value="1"/>
</dbReference>
<dbReference type="Gene3D" id="1.20.1250.20">
    <property type="entry name" value="MFS general substrate transporter like domains"/>
    <property type="match status" value="1"/>
</dbReference>
<keyword evidence="10" id="KW-1185">Reference proteome</keyword>
<feature type="transmembrane region" description="Helical" evidence="7">
    <location>
        <begin position="331"/>
        <end position="351"/>
    </location>
</feature>
<gene>
    <name evidence="9" type="ORF">RM780_20875</name>
</gene>
<dbReference type="InterPro" id="IPR020846">
    <property type="entry name" value="MFS_dom"/>
</dbReference>
<evidence type="ECO:0000259" key="8">
    <source>
        <dbReference type="PROSITE" id="PS50850"/>
    </source>
</evidence>
<protein>
    <submittedName>
        <fullName evidence="9">MFS transporter</fullName>
    </submittedName>
</protein>
<dbReference type="PROSITE" id="PS50850">
    <property type="entry name" value="MFS"/>
    <property type="match status" value="1"/>
</dbReference>
<evidence type="ECO:0000256" key="6">
    <source>
        <dbReference type="SAM" id="MobiDB-lite"/>
    </source>
</evidence>
<feature type="transmembrane region" description="Helical" evidence="7">
    <location>
        <begin position="274"/>
        <end position="298"/>
    </location>
</feature>
<comment type="subcellular location">
    <subcellularLocation>
        <location evidence="1">Cell membrane</location>
        <topology evidence="1">Multi-pass membrane protein</topology>
    </subcellularLocation>
</comment>
<accession>A0ABU2LCT8</accession>
<evidence type="ECO:0000256" key="7">
    <source>
        <dbReference type="SAM" id="Phobius"/>
    </source>
</evidence>
<feature type="region of interest" description="Disordered" evidence="6">
    <location>
        <begin position="1"/>
        <end position="25"/>
    </location>
</feature>
<dbReference type="EMBL" id="JAVREN010000036">
    <property type="protein sequence ID" value="MDT0309394.1"/>
    <property type="molecule type" value="Genomic_DNA"/>
</dbReference>
<feature type="transmembrane region" description="Helical" evidence="7">
    <location>
        <begin position="247"/>
        <end position="268"/>
    </location>
</feature>
<feature type="transmembrane region" description="Helical" evidence="7">
    <location>
        <begin position="372"/>
        <end position="392"/>
    </location>
</feature>
<evidence type="ECO:0000256" key="2">
    <source>
        <dbReference type="ARBA" id="ARBA00022475"/>
    </source>
</evidence>
<evidence type="ECO:0000256" key="4">
    <source>
        <dbReference type="ARBA" id="ARBA00022989"/>
    </source>
</evidence>
<comment type="caution">
    <text evidence="9">The sequence shown here is derived from an EMBL/GenBank/DDBJ whole genome shotgun (WGS) entry which is preliminary data.</text>
</comment>
<feature type="compositionally biased region" description="Basic and acidic residues" evidence="6">
    <location>
        <begin position="1"/>
        <end position="10"/>
    </location>
</feature>
<feature type="transmembrane region" description="Helical" evidence="7">
    <location>
        <begin position="305"/>
        <end position="325"/>
    </location>
</feature>